<name>A0A0E9U9L8_ANGAN</name>
<protein>
    <submittedName>
        <fullName evidence="1">Uncharacterized protein</fullName>
    </submittedName>
</protein>
<reference evidence="1" key="1">
    <citation type="submission" date="2014-11" db="EMBL/GenBank/DDBJ databases">
        <authorList>
            <person name="Amaro Gonzalez C."/>
        </authorList>
    </citation>
    <scope>NUCLEOTIDE SEQUENCE</scope>
</reference>
<accession>A0A0E9U9L8</accession>
<dbReference type="EMBL" id="GBXM01046919">
    <property type="protein sequence ID" value="JAH61658.1"/>
    <property type="molecule type" value="Transcribed_RNA"/>
</dbReference>
<organism evidence="1">
    <name type="scientific">Anguilla anguilla</name>
    <name type="common">European freshwater eel</name>
    <name type="synonym">Muraena anguilla</name>
    <dbReference type="NCBI Taxonomy" id="7936"/>
    <lineage>
        <taxon>Eukaryota</taxon>
        <taxon>Metazoa</taxon>
        <taxon>Chordata</taxon>
        <taxon>Craniata</taxon>
        <taxon>Vertebrata</taxon>
        <taxon>Euteleostomi</taxon>
        <taxon>Actinopterygii</taxon>
        <taxon>Neopterygii</taxon>
        <taxon>Teleostei</taxon>
        <taxon>Anguilliformes</taxon>
        <taxon>Anguillidae</taxon>
        <taxon>Anguilla</taxon>
    </lineage>
</organism>
<evidence type="ECO:0000313" key="1">
    <source>
        <dbReference type="EMBL" id="JAH61658.1"/>
    </source>
</evidence>
<sequence>MFSMCFGQHHSVSIAMARAAAAEGH</sequence>
<proteinExistence type="predicted"/>
<reference evidence="1" key="2">
    <citation type="journal article" date="2015" name="Fish Shellfish Immunol.">
        <title>Early steps in the European eel (Anguilla anguilla)-Vibrio vulnificus interaction in the gills: Role of the RtxA13 toxin.</title>
        <authorList>
            <person name="Callol A."/>
            <person name="Pajuelo D."/>
            <person name="Ebbesson L."/>
            <person name="Teles M."/>
            <person name="MacKenzie S."/>
            <person name="Amaro C."/>
        </authorList>
    </citation>
    <scope>NUCLEOTIDE SEQUENCE</scope>
</reference>
<dbReference type="AlphaFoldDB" id="A0A0E9U9L8"/>